<comment type="caution">
    <text evidence="3">The sequence shown here is derived from an EMBL/GenBank/DDBJ whole genome shotgun (WGS) entry which is preliminary data.</text>
</comment>
<dbReference type="AlphaFoldDB" id="A0AAW2UQB4"/>
<feature type="region of interest" description="Disordered" evidence="1">
    <location>
        <begin position="37"/>
        <end position="60"/>
    </location>
</feature>
<accession>A0AAW2UQB4</accession>
<protein>
    <submittedName>
        <fullName evidence="3">Uncharacterized protein</fullName>
    </submittedName>
</protein>
<evidence type="ECO:0000256" key="2">
    <source>
        <dbReference type="SAM" id="Phobius"/>
    </source>
</evidence>
<keyword evidence="2" id="KW-1133">Transmembrane helix</keyword>
<feature type="transmembrane region" description="Helical" evidence="2">
    <location>
        <begin position="116"/>
        <end position="137"/>
    </location>
</feature>
<dbReference type="EMBL" id="JACGWJ010000005">
    <property type="protein sequence ID" value="KAL0419023.1"/>
    <property type="molecule type" value="Genomic_DNA"/>
</dbReference>
<evidence type="ECO:0000313" key="3">
    <source>
        <dbReference type="EMBL" id="KAL0419023.1"/>
    </source>
</evidence>
<proteinExistence type="predicted"/>
<keyword evidence="2" id="KW-0472">Membrane</keyword>
<feature type="compositionally biased region" description="Basic and acidic residues" evidence="1">
    <location>
        <begin position="51"/>
        <end position="60"/>
    </location>
</feature>
<sequence>MTLFLVNTAPTYLDKVPHGQGYDGGSKLDPGASASYSRFLPSHHPSGPGRPDMHGPGHEFDQHHMKHFARRSPNREYVGSSPHGFGGPSSYARVTSALMILIPGVCIDMVKDRGLTVFLLIQLGILFMMAGSPQCLVPTKR</sequence>
<reference evidence="3" key="2">
    <citation type="journal article" date="2024" name="Plant">
        <title>Genomic evolution and insights into agronomic trait innovations of Sesamum species.</title>
        <authorList>
            <person name="Miao H."/>
            <person name="Wang L."/>
            <person name="Qu L."/>
            <person name="Liu H."/>
            <person name="Sun Y."/>
            <person name="Le M."/>
            <person name="Wang Q."/>
            <person name="Wei S."/>
            <person name="Zheng Y."/>
            <person name="Lin W."/>
            <person name="Duan Y."/>
            <person name="Cao H."/>
            <person name="Xiong S."/>
            <person name="Wang X."/>
            <person name="Wei L."/>
            <person name="Li C."/>
            <person name="Ma Q."/>
            <person name="Ju M."/>
            <person name="Zhao R."/>
            <person name="Li G."/>
            <person name="Mu C."/>
            <person name="Tian Q."/>
            <person name="Mei H."/>
            <person name="Zhang T."/>
            <person name="Gao T."/>
            <person name="Zhang H."/>
        </authorList>
    </citation>
    <scope>NUCLEOTIDE SEQUENCE</scope>
    <source>
        <strain evidence="3">G02</strain>
    </source>
</reference>
<gene>
    <name evidence="3" type="ORF">Sradi_1315800</name>
</gene>
<name>A0AAW2UQB4_SESRA</name>
<organism evidence="3">
    <name type="scientific">Sesamum radiatum</name>
    <name type="common">Black benniseed</name>
    <dbReference type="NCBI Taxonomy" id="300843"/>
    <lineage>
        <taxon>Eukaryota</taxon>
        <taxon>Viridiplantae</taxon>
        <taxon>Streptophyta</taxon>
        <taxon>Embryophyta</taxon>
        <taxon>Tracheophyta</taxon>
        <taxon>Spermatophyta</taxon>
        <taxon>Magnoliopsida</taxon>
        <taxon>eudicotyledons</taxon>
        <taxon>Gunneridae</taxon>
        <taxon>Pentapetalae</taxon>
        <taxon>asterids</taxon>
        <taxon>lamiids</taxon>
        <taxon>Lamiales</taxon>
        <taxon>Pedaliaceae</taxon>
        <taxon>Sesamum</taxon>
    </lineage>
</organism>
<keyword evidence="2" id="KW-0812">Transmembrane</keyword>
<evidence type="ECO:0000256" key="1">
    <source>
        <dbReference type="SAM" id="MobiDB-lite"/>
    </source>
</evidence>
<reference evidence="3" key="1">
    <citation type="submission" date="2020-06" db="EMBL/GenBank/DDBJ databases">
        <authorList>
            <person name="Li T."/>
            <person name="Hu X."/>
            <person name="Zhang T."/>
            <person name="Song X."/>
            <person name="Zhang H."/>
            <person name="Dai N."/>
            <person name="Sheng W."/>
            <person name="Hou X."/>
            <person name="Wei L."/>
        </authorList>
    </citation>
    <scope>NUCLEOTIDE SEQUENCE</scope>
    <source>
        <strain evidence="3">G02</strain>
        <tissue evidence="3">Leaf</tissue>
    </source>
</reference>